<gene>
    <name evidence="1" type="ORF">LTS18_005890</name>
</gene>
<organism evidence="1 2">
    <name type="scientific">Coniosporium uncinatum</name>
    <dbReference type="NCBI Taxonomy" id="93489"/>
    <lineage>
        <taxon>Eukaryota</taxon>
        <taxon>Fungi</taxon>
        <taxon>Dikarya</taxon>
        <taxon>Ascomycota</taxon>
        <taxon>Pezizomycotina</taxon>
        <taxon>Dothideomycetes</taxon>
        <taxon>Dothideomycetes incertae sedis</taxon>
        <taxon>Coniosporium</taxon>
    </lineage>
</organism>
<keyword evidence="2" id="KW-1185">Reference proteome</keyword>
<name>A0ACC3DXL5_9PEZI</name>
<protein>
    <submittedName>
        <fullName evidence="1">Uncharacterized protein</fullName>
    </submittedName>
</protein>
<sequence>MASRKADEPSTCANILMEHQKAVQHLAQCRHDLSEARNQSEAGPFTVMGTITATVTEKSTETVTSSSNPGNSACGDAKDEIRDLKNKVDHLKEREDDLHRQITKLEDDARTDKQTQSLSEQIQKLQDEKVEKLSKACKVDQSIKIENENKNDNDNRHLTARDGTIIRTLPVYPKPTLSVGPPAPLPPSKPSQKPEALPASSASLQSTSAPLPASSPPSASSATIPALSTSSQMSSAVAPPSLPTSAAPVQSLPAPAPAPAKSCFQLAASGPAQGTLGQIPDGQIRIGGNSAASTFCMENGILKDSQGRGCITTPDIGQVQCDWGAAGTPGFSVSGNSLSFTGASSFSACPVDDFGVFNIYTHPIPGQLKCVSVTINTLKSISRRDEQGTKPSVLEEIAEIDRKIASLKRKQRVLAERKEGVARAMQKRDMAQLPWIPGSSPSIGMNVQYASPQGLIGPRGVSAETTFPDWKAVGNNALAFIPNMLMMFFLLLILDRACTAMQLRKRKDVQNEAEQAEKGCA</sequence>
<accession>A0ACC3DXL5</accession>
<evidence type="ECO:0000313" key="1">
    <source>
        <dbReference type="EMBL" id="KAK3081513.1"/>
    </source>
</evidence>
<evidence type="ECO:0000313" key="2">
    <source>
        <dbReference type="Proteomes" id="UP001186974"/>
    </source>
</evidence>
<dbReference type="Proteomes" id="UP001186974">
    <property type="component" value="Unassembled WGS sequence"/>
</dbReference>
<reference evidence="1" key="1">
    <citation type="submission" date="2024-09" db="EMBL/GenBank/DDBJ databases">
        <title>Black Yeasts Isolated from many extreme environments.</title>
        <authorList>
            <person name="Coleine C."/>
            <person name="Stajich J.E."/>
            <person name="Selbmann L."/>
        </authorList>
    </citation>
    <scope>NUCLEOTIDE SEQUENCE</scope>
    <source>
        <strain evidence="1">CCFEE 5737</strain>
    </source>
</reference>
<dbReference type="EMBL" id="JAWDJW010000142">
    <property type="protein sequence ID" value="KAK3081513.1"/>
    <property type="molecule type" value="Genomic_DNA"/>
</dbReference>
<proteinExistence type="predicted"/>
<comment type="caution">
    <text evidence="1">The sequence shown here is derived from an EMBL/GenBank/DDBJ whole genome shotgun (WGS) entry which is preliminary data.</text>
</comment>